<evidence type="ECO:0000313" key="1">
    <source>
        <dbReference type="EMBL" id="AFZ69388.1"/>
    </source>
</evidence>
<sequence length="72" mass="8203">MGNGQALLASILRHDAKQNTDKIAFVRALNDVRLSYLDVTGTKSVAVPLRLHAEFWTAYHWPFMREDAPIHQ</sequence>
<dbReference type="HOGENOM" id="CLU_2715698_0_0_0"/>
<dbReference type="AlphaFoldDB" id="L0A676"/>
<evidence type="ECO:0000313" key="2">
    <source>
        <dbReference type="Proteomes" id="UP000010467"/>
    </source>
</evidence>
<reference evidence="2" key="1">
    <citation type="submission" date="2012-03" db="EMBL/GenBank/DDBJ databases">
        <title>Complete sequence of plasmid 1 of Deinococcus peraridilitoris DSM 19664.</title>
        <authorList>
            <person name="Lucas S."/>
            <person name="Copeland A."/>
            <person name="Lapidus A."/>
            <person name="Glavina del Rio T."/>
            <person name="Dalin E."/>
            <person name="Tice H."/>
            <person name="Bruce D."/>
            <person name="Goodwin L."/>
            <person name="Pitluck S."/>
            <person name="Peters L."/>
            <person name="Mikhailova N."/>
            <person name="Lu M."/>
            <person name="Kyrpides N."/>
            <person name="Mavromatis K."/>
            <person name="Ivanova N."/>
            <person name="Brettin T."/>
            <person name="Detter J.C."/>
            <person name="Han C."/>
            <person name="Larimer F."/>
            <person name="Land M."/>
            <person name="Hauser L."/>
            <person name="Markowitz V."/>
            <person name="Cheng J.-F."/>
            <person name="Hugenholtz P."/>
            <person name="Woyke T."/>
            <person name="Wu D."/>
            <person name="Pukall R."/>
            <person name="Steenblock K."/>
            <person name="Brambilla E."/>
            <person name="Klenk H.-P."/>
            <person name="Eisen J.A."/>
        </authorList>
    </citation>
    <scope>NUCLEOTIDE SEQUENCE [LARGE SCALE GENOMIC DNA]</scope>
    <source>
        <strain evidence="2">DSM 19664 / LMG 22246 / CIP 109416 / KR-200</strain>
        <plasmid evidence="2">Plasmid pDEIPE01</plasmid>
    </source>
</reference>
<keyword evidence="2" id="KW-1185">Reference proteome</keyword>
<keyword evidence="1" id="KW-0614">Plasmid</keyword>
<geneLocation type="plasmid" evidence="1 2">
    <name>pDEIPE01</name>
</geneLocation>
<dbReference type="RefSeq" id="WP_015231290.1">
    <property type="nucleotide sequence ID" value="NC_019789.1"/>
</dbReference>
<accession>L0A676</accession>
<dbReference type="EMBL" id="CP003383">
    <property type="protein sequence ID" value="AFZ69388.1"/>
    <property type="molecule type" value="Genomic_DNA"/>
</dbReference>
<protein>
    <submittedName>
        <fullName evidence="1">Uncharacterized protein</fullName>
    </submittedName>
</protein>
<dbReference type="Proteomes" id="UP000010467">
    <property type="component" value="Plasmid pDEIPE01"/>
</dbReference>
<dbReference type="PATRIC" id="fig|937777.3.peg.4003"/>
<gene>
    <name evidence="1" type="ordered locus">Deipe_3987</name>
</gene>
<organism evidence="1 2">
    <name type="scientific">Deinococcus peraridilitoris (strain DSM 19664 / LMG 22246 / CIP 109416 / KR-200)</name>
    <dbReference type="NCBI Taxonomy" id="937777"/>
    <lineage>
        <taxon>Bacteria</taxon>
        <taxon>Thermotogati</taxon>
        <taxon>Deinococcota</taxon>
        <taxon>Deinococci</taxon>
        <taxon>Deinococcales</taxon>
        <taxon>Deinococcaceae</taxon>
        <taxon>Deinococcus</taxon>
    </lineage>
</organism>
<dbReference type="KEGG" id="dpd:Deipe_3987"/>
<name>L0A676_DEIPD</name>
<proteinExistence type="predicted"/>
<dbReference type="OrthoDB" id="56029at2"/>